<dbReference type="PROSITE" id="PS50866">
    <property type="entry name" value="GOLD"/>
    <property type="match status" value="1"/>
</dbReference>
<dbReference type="EMBL" id="MNCJ02000332">
    <property type="protein sequence ID" value="KAF5754900.1"/>
    <property type="molecule type" value="Genomic_DNA"/>
</dbReference>
<dbReference type="GO" id="GO:0005794">
    <property type="term" value="C:Golgi apparatus"/>
    <property type="evidence" value="ECO:0000318"/>
    <property type="project" value="GO_Central"/>
</dbReference>
<organism evidence="11 12">
    <name type="scientific">Helianthus annuus</name>
    <name type="common">Common sunflower</name>
    <dbReference type="NCBI Taxonomy" id="4232"/>
    <lineage>
        <taxon>Eukaryota</taxon>
        <taxon>Viridiplantae</taxon>
        <taxon>Streptophyta</taxon>
        <taxon>Embryophyta</taxon>
        <taxon>Tracheophyta</taxon>
        <taxon>Spermatophyta</taxon>
        <taxon>Magnoliopsida</taxon>
        <taxon>eudicotyledons</taxon>
        <taxon>Gunneridae</taxon>
        <taxon>Pentapetalae</taxon>
        <taxon>asterids</taxon>
        <taxon>campanulids</taxon>
        <taxon>Asterales</taxon>
        <taxon>Asteraceae</taxon>
        <taxon>Asteroideae</taxon>
        <taxon>Heliantheae alliance</taxon>
        <taxon>Heliantheae</taxon>
        <taxon>Helianthus</taxon>
    </lineage>
</organism>
<dbReference type="EMBL" id="CM007906">
    <property type="protein sequence ID" value="OTF85942.1"/>
    <property type="molecule type" value="Genomic_DNA"/>
</dbReference>
<comment type="similarity">
    <text evidence="2 7">Belongs to the EMP24/GP25L family.</text>
</comment>
<reference evidence="10 12" key="1">
    <citation type="journal article" date="2017" name="Nature">
        <title>The sunflower genome provides insights into oil metabolism, flowering and Asterid evolution.</title>
        <authorList>
            <person name="Badouin H."/>
            <person name="Gouzy J."/>
            <person name="Grassa C.J."/>
            <person name="Murat F."/>
            <person name="Staton S.E."/>
            <person name="Cottret L."/>
            <person name="Lelandais-Briere C."/>
            <person name="Owens G.L."/>
            <person name="Carrere S."/>
            <person name="Mayjonade B."/>
            <person name="Legrand L."/>
            <person name="Gill N."/>
            <person name="Kane N.C."/>
            <person name="Bowers J.E."/>
            <person name="Hubner S."/>
            <person name="Bellec A."/>
            <person name="Berard A."/>
            <person name="Berges H."/>
            <person name="Blanchet N."/>
            <person name="Boniface M.C."/>
            <person name="Brunel D."/>
            <person name="Catrice O."/>
            <person name="Chaidir N."/>
            <person name="Claudel C."/>
            <person name="Donnadieu C."/>
            <person name="Faraut T."/>
            <person name="Fievet G."/>
            <person name="Helmstetter N."/>
            <person name="King M."/>
            <person name="Knapp S.J."/>
            <person name="Lai Z."/>
            <person name="Le Paslier M.C."/>
            <person name="Lippi Y."/>
            <person name="Lorenzon L."/>
            <person name="Mandel J.R."/>
            <person name="Marage G."/>
            <person name="Marchand G."/>
            <person name="Marquand E."/>
            <person name="Bret-Mestries E."/>
            <person name="Morien E."/>
            <person name="Nambeesan S."/>
            <person name="Nguyen T."/>
            <person name="Pegot-Espagnet P."/>
            <person name="Pouilly N."/>
            <person name="Raftis F."/>
            <person name="Sallet E."/>
            <person name="Schiex T."/>
            <person name="Thomas J."/>
            <person name="Vandecasteele C."/>
            <person name="Vares D."/>
            <person name="Vear F."/>
            <person name="Vautrin S."/>
            <person name="Crespi M."/>
            <person name="Mangin B."/>
            <person name="Burke J.M."/>
            <person name="Salse J."/>
            <person name="Munos S."/>
            <person name="Vincourt P."/>
            <person name="Rieseberg L.H."/>
            <person name="Langlade N.B."/>
        </authorList>
    </citation>
    <scope>NUCLEOTIDE SEQUENCE [LARGE SCALE GENOMIC DNA]</scope>
    <source>
        <strain evidence="12">cv. SF193</strain>
        <tissue evidence="10">Leaves</tissue>
    </source>
</reference>
<dbReference type="AlphaFoldDB" id="A0A251RNN8"/>
<dbReference type="GO" id="GO:0005793">
    <property type="term" value="C:endoplasmic reticulum-Golgi intermediate compartment"/>
    <property type="evidence" value="ECO:0000318"/>
    <property type="project" value="GO_Central"/>
</dbReference>
<evidence type="ECO:0000256" key="4">
    <source>
        <dbReference type="ARBA" id="ARBA00022729"/>
    </source>
</evidence>
<dbReference type="STRING" id="4232.A0A251RNN8"/>
<evidence type="ECO:0000313" key="11">
    <source>
        <dbReference type="EMBL" id="OTF85942.1"/>
    </source>
</evidence>
<dbReference type="Pfam" id="PF01105">
    <property type="entry name" value="EMP24_GP25L"/>
    <property type="match status" value="1"/>
</dbReference>
<dbReference type="InterPro" id="IPR009038">
    <property type="entry name" value="GOLD_dom"/>
</dbReference>
<keyword evidence="3 7" id="KW-0812">Transmembrane</keyword>
<reference evidence="10" key="3">
    <citation type="submission" date="2020-06" db="EMBL/GenBank/DDBJ databases">
        <title>Helianthus annuus Genome sequencing and assembly Release 2.</title>
        <authorList>
            <person name="Gouzy J."/>
            <person name="Langlade N."/>
            <person name="Munos S."/>
        </authorList>
    </citation>
    <scope>NUCLEOTIDE SEQUENCE</scope>
    <source>
        <tissue evidence="10">Leaves</tissue>
    </source>
</reference>
<dbReference type="GO" id="GO:0030134">
    <property type="term" value="C:COPII-coated ER to Golgi transport vesicle"/>
    <property type="evidence" value="ECO:0000318"/>
    <property type="project" value="GO_Central"/>
</dbReference>
<protein>
    <submittedName>
        <fullName evidence="11">Putative TMP21-related protein</fullName>
    </submittedName>
</protein>
<dbReference type="GO" id="GO:0005783">
    <property type="term" value="C:endoplasmic reticulum"/>
    <property type="evidence" value="ECO:0000318"/>
    <property type="project" value="GO_Central"/>
</dbReference>
<evidence type="ECO:0000256" key="1">
    <source>
        <dbReference type="ARBA" id="ARBA00004479"/>
    </source>
</evidence>
<feature type="chain" id="PRO_5041164180" evidence="8">
    <location>
        <begin position="22"/>
        <end position="184"/>
    </location>
</feature>
<proteinExistence type="inferred from homology"/>
<evidence type="ECO:0000256" key="8">
    <source>
        <dbReference type="SAM" id="SignalP"/>
    </source>
</evidence>
<dbReference type="PANTHER" id="PTHR22811">
    <property type="entry name" value="TRANSMEMBRANE EMP24 DOMAIN-CONTAINING PROTEIN"/>
    <property type="match status" value="1"/>
</dbReference>
<dbReference type="Proteomes" id="UP000215914">
    <property type="component" value="Chromosome 17"/>
</dbReference>
<keyword evidence="4 8" id="KW-0732">Signal</keyword>
<dbReference type="InParanoid" id="A0A251RNN8"/>
<evidence type="ECO:0000256" key="5">
    <source>
        <dbReference type="ARBA" id="ARBA00022989"/>
    </source>
</evidence>
<evidence type="ECO:0000259" key="9">
    <source>
        <dbReference type="PROSITE" id="PS50866"/>
    </source>
</evidence>
<dbReference type="InterPro" id="IPR015720">
    <property type="entry name" value="Emp24-like"/>
</dbReference>
<dbReference type="SMART" id="SM01190">
    <property type="entry name" value="EMP24_GP25L"/>
    <property type="match status" value="1"/>
</dbReference>
<gene>
    <name evidence="11" type="ORF">HannXRQ_Chr17g0545361</name>
    <name evidence="10" type="ORF">HanXRQr2_Chr17g0796491</name>
</gene>
<evidence type="ECO:0000256" key="2">
    <source>
        <dbReference type="ARBA" id="ARBA00007104"/>
    </source>
</evidence>
<feature type="domain" description="GOLD" evidence="9">
    <location>
        <begin position="31"/>
        <end position="146"/>
    </location>
</feature>
<evidence type="ECO:0000256" key="6">
    <source>
        <dbReference type="ARBA" id="ARBA00023136"/>
    </source>
</evidence>
<name>A0A251RNN8_HELAN</name>
<dbReference type="Gramene" id="mRNA:HanXRQr2_Chr17g0796491">
    <property type="protein sequence ID" value="mRNA:HanXRQr2_Chr17g0796491"/>
    <property type="gene ID" value="HanXRQr2_Chr17g0796491"/>
</dbReference>
<evidence type="ECO:0000256" key="3">
    <source>
        <dbReference type="ARBA" id="ARBA00022692"/>
    </source>
</evidence>
<dbReference type="GO" id="GO:0006888">
    <property type="term" value="P:endoplasmic reticulum to Golgi vesicle-mediated transport"/>
    <property type="evidence" value="ECO:0000318"/>
    <property type="project" value="GO_Central"/>
</dbReference>
<feature type="signal peptide" evidence="8">
    <location>
        <begin position="1"/>
        <end position="21"/>
    </location>
</feature>
<evidence type="ECO:0000313" key="10">
    <source>
        <dbReference type="EMBL" id="KAF5754900.1"/>
    </source>
</evidence>
<dbReference type="GO" id="GO:0007030">
    <property type="term" value="P:Golgi organization"/>
    <property type="evidence" value="ECO:0000318"/>
    <property type="project" value="GO_Central"/>
</dbReference>
<keyword evidence="5" id="KW-1133">Transmembrane helix</keyword>
<evidence type="ECO:0000313" key="12">
    <source>
        <dbReference type="Proteomes" id="UP000215914"/>
    </source>
</evidence>
<sequence>MEVGLLVFIVILPLLSTIAISIRFNVESGFTKCITDDIRIKSLTVGEYSVVNPNEGQPLPGHHRIYVGVFSENEKRFHDARDVESGQFGFVVTEDGKHLACFATINHEPPVNTSVDFTWRSGVAAEAWTKVVKKGSVDAMELELKKMEDTIKWIHEEMLYLRERFVNKNENENIPMRQRGKLRG</sequence>
<accession>A0A251RNN8</accession>
<dbReference type="GO" id="GO:0006886">
    <property type="term" value="P:intracellular protein transport"/>
    <property type="evidence" value="ECO:0000318"/>
    <property type="project" value="GO_Central"/>
</dbReference>
<comment type="subcellular location">
    <subcellularLocation>
        <location evidence="1 7">Membrane</location>
        <topology evidence="1 7">Single-pass type I membrane protein</topology>
    </subcellularLocation>
</comment>
<dbReference type="GO" id="GO:0016020">
    <property type="term" value="C:membrane"/>
    <property type="evidence" value="ECO:0007669"/>
    <property type="project" value="UniProtKB-SubCell"/>
</dbReference>
<keyword evidence="6" id="KW-0472">Membrane</keyword>
<evidence type="ECO:0000256" key="7">
    <source>
        <dbReference type="RuleBase" id="RU003827"/>
    </source>
</evidence>
<keyword evidence="12" id="KW-1185">Reference proteome</keyword>
<reference evidence="11" key="2">
    <citation type="submission" date="2017-02" db="EMBL/GenBank/DDBJ databases">
        <title>Sunflower complete genome.</title>
        <authorList>
            <person name="Langlade N."/>
            <person name="Munos S."/>
        </authorList>
    </citation>
    <scope>NUCLEOTIDE SEQUENCE [LARGE SCALE GENOMIC DNA]</scope>
    <source>
        <tissue evidence="11">Leaves</tissue>
    </source>
</reference>